<keyword evidence="4" id="KW-0130">Cell adhesion</keyword>
<protein>
    <recommendedName>
        <fullName evidence="10">Plakophilin-1-like</fullName>
    </recommendedName>
</protein>
<dbReference type="AlphaFoldDB" id="A0ABD1KYI1"/>
<evidence type="ECO:0000256" key="3">
    <source>
        <dbReference type="ARBA" id="ARBA00022737"/>
    </source>
</evidence>
<evidence type="ECO:0000256" key="2">
    <source>
        <dbReference type="ARBA" id="ARBA00005462"/>
    </source>
</evidence>
<comment type="similarity">
    <text evidence="2">Belongs to the beta-catenin family.</text>
</comment>
<name>A0ABD1KYI1_9TELE</name>
<feature type="compositionally biased region" description="Low complexity" evidence="7">
    <location>
        <begin position="54"/>
        <end position="65"/>
    </location>
</feature>
<evidence type="ECO:0000256" key="1">
    <source>
        <dbReference type="ARBA" id="ARBA00004282"/>
    </source>
</evidence>
<dbReference type="Gene3D" id="1.25.10.10">
    <property type="entry name" value="Leucine-rich Repeat Variant"/>
    <property type="match status" value="1"/>
</dbReference>
<dbReference type="EMBL" id="JBHFQA010000001">
    <property type="protein sequence ID" value="KAL2104227.1"/>
    <property type="molecule type" value="Genomic_DNA"/>
</dbReference>
<dbReference type="SUPFAM" id="SSF48371">
    <property type="entry name" value="ARM repeat"/>
    <property type="match status" value="1"/>
</dbReference>
<feature type="region of interest" description="Disordered" evidence="7">
    <location>
        <begin position="43"/>
        <end position="65"/>
    </location>
</feature>
<organism evidence="8 9">
    <name type="scientific">Coilia grayii</name>
    <name type="common">Gray's grenadier anchovy</name>
    <dbReference type="NCBI Taxonomy" id="363190"/>
    <lineage>
        <taxon>Eukaryota</taxon>
        <taxon>Metazoa</taxon>
        <taxon>Chordata</taxon>
        <taxon>Craniata</taxon>
        <taxon>Vertebrata</taxon>
        <taxon>Euteleostomi</taxon>
        <taxon>Actinopterygii</taxon>
        <taxon>Neopterygii</taxon>
        <taxon>Teleostei</taxon>
        <taxon>Clupei</taxon>
        <taxon>Clupeiformes</taxon>
        <taxon>Clupeoidei</taxon>
        <taxon>Engraulidae</taxon>
        <taxon>Coilinae</taxon>
        <taxon>Coilia</taxon>
    </lineage>
</organism>
<feature type="repeat" description="ARM" evidence="6">
    <location>
        <begin position="285"/>
        <end position="327"/>
    </location>
</feature>
<evidence type="ECO:0000256" key="7">
    <source>
        <dbReference type="SAM" id="MobiDB-lite"/>
    </source>
</evidence>
<evidence type="ECO:0000256" key="6">
    <source>
        <dbReference type="PROSITE-ProRule" id="PRU00259"/>
    </source>
</evidence>
<reference evidence="8 9" key="1">
    <citation type="submission" date="2024-09" db="EMBL/GenBank/DDBJ databases">
        <title>A chromosome-level genome assembly of Gray's grenadier anchovy, Coilia grayii.</title>
        <authorList>
            <person name="Fu Z."/>
        </authorList>
    </citation>
    <scope>NUCLEOTIDE SEQUENCE [LARGE SCALE GENOMIC DNA]</scope>
    <source>
        <strain evidence="8">G4</strain>
        <tissue evidence="8">Muscle</tissue>
    </source>
</reference>
<keyword evidence="5" id="KW-0965">Cell junction</keyword>
<dbReference type="Proteomes" id="UP001591681">
    <property type="component" value="Unassembled WGS sequence"/>
</dbReference>
<proteinExistence type="inferred from homology"/>
<keyword evidence="9" id="KW-1185">Reference proteome</keyword>
<gene>
    <name evidence="8" type="ORF">ACEWY4_001095</name>
</gene>
<dbReference type="PROSITE" id="PS50176">
    <property type="entry name" value="ARM_REPEAT"/>
    <property type="match status" value="1"/>
</dbReference>
<dbReference type="GO" id="GO:0007155">
    <property type="term" value="P:cell adhesion"/>
    <property type="evidence" value="ECO:0007669"/>
    <property type="project" value="UniProtKB-KW"/>
</dbReference>
<dbReference type="PANTHER" id="PTHR10372">
    <property type="entry name" value="PLAKOPHILLIN-RELATED"/>
    <property type="match status" value="1"/>
</dbReference>
<sequence length="724" mass="78339">MTVEPLRSAMAVAKIEDTSLALPSDDKLRSGQQRVLDQVHTLKRSKSKQLKNGSLSPTSPVTPTSISEYTTFRFTPATINGSVFGRSKSTVVGGHSKTISQAKSRTLSAKYSRREVKSTSQWEQQIQASNWPLPPQGKVSNGVKPSISDPALAVNGVQKRATGQASATKSSRANNSVYSMTSELATNNMSSNQIITTTTTKQSRSPIVPTPPTPIQMETQKMSIAKTKSEVAGANPLSSVPDITLKEAVEYLSKEEGNYQLWGASFIQHATFKEDKSKQEVLQLGGIPPLVALLQHSNSQVQQTAAAALRNLVFKNHANKLEVNNCGGTDEALNLLKETNSTFTQKQLTGLLWNLSSADELKPSLIKSALPVLAESIVVPHTCWSDTSASNNGDPEVFHSATGCLRNLSCASVEERQAMRNCRSLIDAIVTYVQSCVTVDSPDDMSVENCVCILHNLTYQLETEAPAQFSKYTESSEVKASANKKSPTMGCFSPKSKKIQEQSSFSFPVTEESDPEGLGLLYHSKTIQTYLSLLGSSQKESTLEACCGALQNLTANKSLVSSLMSQIIAVKLNGLQQISPLLQSPTRSLQKTAMSLMGNLSRTPSLHKSMGQILPQLALLLTSGPKEMCNCDETIVTACNTARTLLMSDTEGGKKVLTSGLVDTLSTLSENDKFPKAKKAAALLLYSLWDDKDIQGHLKKQGMNKATFVNQVTTEAHRSVQVIE</sequence>
<evidence type="ECO:0000313" key="9">
    <source>
        <dbReference type="Proteomes" id="UP001591681"/>
    </source>
</evidence>
<evidence type="ECO:0000256" key="5">
    <source>
        <dbReference type="ARBA" id="ARBA00022949"/>
    </source>
</evidence>
<comment type="subcellular location">
    <subcellularLocation>
        <location evidence="1">Cell junction</location>
    </subcellularLocation>
</comment>
<evidence type="ECO:0008006" key="10">
    <source>
        <dbReference type="Google" id="ProtNLM"/>
    </source>
</evidence>
<dbReference type="InterPro" id="IPR028435">
    <property type="entry name" value="Plakophilin/d_Catenin"/>
</dbReference>
<dbReference type="PANTHER" id="PTHR10372:SF3">
    <property type="entry name" value="PLAKOPHILIN-1"/>
    <property type="match status" value="1"/>
</dbReference>
<accession>A0ABD1KYI1</accession>
<dbReference type="InterPro" id="IPR016024">
    <property type="entry name" value="ARM-type_fold"/>
</dbReference>
<dbReference type="InterPro" id="IPR000225">
    <property type="entry name" value="Armadillo"/>
</dbReference>
<dbReference type="Pfam" id="PF00514">
    <property type="entry name" value="Arm"/>
    <property type="match status" value="2"/>
</dbReference>
<evidence type="ECO:0000256" key="4">
    <source>
        <dbReference type="ARBA" id="ARBA00022889"/>
    </source>
</evidence>
<dbReference type="SMART" id="SM00185">
    <property type="entry name" value="ARM"/>
    <property type="match status" value="6"/>
</dbReference>
<evidence type="ECO:0000313" key="8">
    <source>
        <dbReference type="EMBL" id="KAL2104227.1"/>
    </source>
</evidence>
<dbReference type="GO" id="GO:0070161">
    <property type="term" value="C:anchoring junction"/>
    <property type="evidence" value="ECO:0007669"/>
    <property type="project" value="UniProtKB-SubCell"/>
</dbReference>
<comment type="caution">
    <text evidence="8">The sequence shown here is derived from an EMBL/GenBank/DDBJ whole genome shotgun (WGS) entry which is preliminary data.</text>
</comment>
<keyword evidence="3" id="KW-0677">Repeat</keyword>
<dbReference type="InterPro" id="IPR011989">
    <property type="entry name" value="ARM-like"/>
</dbReference>